<feature type="transmembrane region" description="Helical" evidence="8">
    <location>
        <begin position="150"/>
        <end position="172"/>
    </location>
</feature>
<dbReference type="PIRSF" id="PIRSF016636">
    <property type="entry name" value="AlgI_DltB"/>
    <property type="match status" value="1"/>
</dbReference>
<comment type="subcellular location">
    <subcellularLocation>
        <location evidence="1">Cell membrane</location>
        <topology evidence="1">Multi-pass membrane protein</topology>
    </subcellularLocation>
</comment>
<dbReference type="PANTHER" id="PTHR13285">
    <property type="entry name" value="ACYLTRANSFERASE"/>
    <property type="match status" value="1"/>
</dbReference>
<dbReference type="HOGENOM" id="CLU_025255_1_3_10"/>
<organism evidence="9 10">
    <name type="scientific">Niastella koreensis (strain DSM 17620 / KACC 11465 / NBRC 106392 / GR20-10)</name>
    <dbReference type="NCBI Taxonomy" id="700598"/>
    <lineage>
        <taxon>Bacteria</taxon>
        <taxon>Pseudomonadati</taxon>
        <taxon>Bacteroidota</taxon>
        <taxon>Chitinophagia</taxon>
        <taxon>Chitinophagales</taxon>
        <taxon>Chitinophagaceae</taxon>
        <taxon>Niastella</taxon>
    </lineage>
</organism>
<evidence type="ECO:0000256" key="7">
    <source>
        <dbReference type="PIRNR" id="PIRNR016636"/>
    </source>
</evidence>
<evidence type="ECO:0000256" key="5">
    <source>
        <dbReference type="ARBA" id="ARBA00022989"/>
    </source>
</evidence>
<keyword evidence="7" id="KW-0012">Acyltransferase</keyword>
<dbReference type="InterPro" id="IPR028362">
    <property type="entry name" value="AlgI"/>
</dbReference>
<feature type="transmembrane region" description="Helical" evidence="8">
    <location>
        <begin position="109"/>
        <end position="130"/>
    </location>
</feature>
<sequence>MIYIITASPDKIFYRGFFYLNLIKHLTPKFKVVLFNSLAFLVYLPIVFCLYWFVFNKRLRWQNGLLLIASYFFYGWWSWKFMVLLSLSTFLDYVYGFSVASPNRKRAKVFLWLSIINNLGILGVFKYYNFFALQFQKGFDMLGVHLHPSLLQVALPIGISFYTFHGMSYVFDIYREKQKPISNFIEYAVFVSFFPLLVAGPIERATHLLPQVQQRRTFNYRQAAEGCRLMLWGMFKKVVVADSLAVIADNIFNHYTEHNGLTLVLGAIAFSFQIYGDFSGYSDIALGTAKLFGFELLSNFKFPYFSRDIAEFWRRWHISLSSWFRDYLYIPLGGSKGGKAKAVRNTFIIFLVSGFWHGASWNFIAWGFIHACGFLPLLLMNRNRTHVKEVVAADRLFPNGTELLQMFTTFCFVTFAWIFFRIHDIGQAVDYTKSIFTNVKNPGEALSYLSIFYYIVPLLVIDWQFRRNERNLQIAKRNMFMILSSKVVLYTVYTLTAIFLLNAIIQKENVSFIYFQF</sequence>
<dbReference type="Pfam" id="PF03062">
    <property type="entry name" value="MBOAT"/>
    <property type="match status" value="1"/>
</dbReference>
<evidence type="ECO:0000256" key="4">
    <source>
        <dbReference type="ARBA" id="ARBA00022692"/>
    </source>
</evidence>
<feature type="transmembrane region" description="Helical" evidence="8">
    <location>
        <begin position="402"/>
        <end position="420"/>
    </location>
</feature>
<dbReference type="eggNOG" id="COG1696">
    <property type="taxonomic scope" value="Bacteria"/>
</dbReference>
<evidence type="ECO:0000256" key="2">
    <source>
        <dbReference type="ARBA" id="ARBA00010323"/>
    </source>
</evidence>
<gene>
    <name evidence="9" type="ordered locus">Niako_0684</name>
</gene>
<keyword evidence="6 7" id="KW-0472">Membrane</keyword>
<feature type="transmembrane region" description="Helical" evidence="8">
    <location>
        <begin position="363"/>
        <end position="381"/>
    </location>
</feature>
<dbReference type="InterPro" id="IPR024194">
    <property type="entry name" value="Ac/AlaTfrase_AlgI/DltB"/>
</dbReference>
<name>G8TAC0_NIAKG</name>
<dbReference type="InterPro" id="IPR004299">
    <property type="entry name" value="MBOAT_fam"/>
</dbReference>
<evidence type="ECO:0000256" key="8">
    <source>
        <dbReference type="SAM" id="Phobius"/>
    </source>
</evidence>
<dbReference type="PANTHER" id="PTHR13285:SF18">
    <property type="entry name" value="PROTEIN-CYSTEINE N-PALMITOYLTRANSFERASE RASP"/>
    <property type="match status" value="1"/>
</dbReference>
<dbReference type="KEGG" id="nko:Niako_0684"/>
<keyword evidence="4 8" id="KW-0812">Transmembrane</keyword>
<feature type="transmembrane region" description="Helical" evidence="8">
    <location>
        <begin position="445"/>
        <end position="466"/>
    </location>
</feature>
<dbReference type="InterPro" id="IPR051085">
    <property type="entry name" value="MB_O-acyltransferase"/>
</dbReference>
<dbReference type="STRING" id="700598.Niako_0684"/>
<feature type="transmembrane region" description="Helical" evidence="8">
    <location>
        <begin position="184"/>
        <end position="202"/>
    </location>
</feature>
<proteinExistence type="inferred from homology"/>
<keyword evidence="3 7" id="KW-1003">Cell membrane</keyword>
<feature type="transmembrane region" description="Helical" evidence="8">
    <location>
        <begin position="74"/>
        <end position="97"/>
    </location>
</feature>
<keyword evidence="7 9" id="KW-0808">Transferase</keyword>
<feature type="transmembrane region" description="Helical" evidence="8">
    <location>
        <begin position="32"/>
        <end position="54"/>
    </location>
</feature>
<accession>G8TAC0</accession>
<dbReference type="GO" id="GO:0016746">
    <property type="term" value="F:acyltransferase activity"/>
    <property type="evidence" value="ECO:0007669"/>
    <property type="project" value="UniProtKB-KW"/>
</dbReference>
<evidence type="ECO:0000256" key="1">
    <source>
        <dbReference type="ARBA" id="ARBA00004651"/>
    </source>
</evidence>
<dbReference type="GO" id="GO:0042121">
    <property type="term" value="P:alginic acid biosynthetic process"/>
    <property type="evidence" value="ECO:0007669"/>
    <property type="project" value="InterPro"/>
</dbReference>
<evidence type="ECO:0000313" key="9">
    <source>
        <dbReference type="EMBL" id="AEV97067.1"/>
    </source>
</evidence>
<comment type="similarity">
    <text evidence="2 7">Belongs to the membrane-bound acyltransferase family.</text>
</comment>
<evidence type="ECO:0000256" key="6">
    <source>
        <dbReference type="ARBA" id="ARBA00023136"/>
    </source>
</evidence>
<dbReference type="PATRIC" id="fig|700598.3.peg.700"/>
<dbReference type="GO" id="GO:0005886">
    <property type="term" value="C:plasma membrane"/>
    <property type="evidence" value="ECO:0007669"/>
    <property type="project" value="UniProtKB-SubCell"/>
</dbReference>
<dbReference type="EMBL" id="CP003178">
    <property type="protein sequence ID" value="AEV97067.1"/>
    <property type="molecule type" value="Genomic_DNA"/>
</dbReference>
<evidence type="ECO:0000313" key="10">
    <source>
        <dbReference type="Proteomes" id="UP000005438"/>
    </source>
</evidence>
<feature type="transmembrane region" description="Helical" evidence="8">
    <location>
        <begin position="487"/>
        <end position="505"/>
    </location>
</feature>
<reference evidence="9 10" key="1">
    <citation type="submission" date="2011-12" db="EMBL/GenBank/DDBJ databases">
        <title>The complete genome of Niastella koreensis GR20-10.</title>
        <authorList>
            <consortium name="US DOE Joint Genome Institute (JGI-PGF)"/>
            <person name="Lucas S."/>
            <person name="Han J."/>
            <person name="Lapidus A."/>
            <person name="Bruce D."/>
            <person name="Goodwin L."/>
            <person name="Pitluck S."/>
            <person name="Peters L."/>
            <person name="Kyrpides N."/>
            <person name="Mavromatis K."/>
            <person name="Ivanova N."/>
            <person name="Mikhailova N."/>
            <person name="Davenport K."/>
            <person name="Saunders E."/>
            <person name="Detter J.C."/>
            <person name="Tapia R."/>
            <person name="Han C."/>
            <person name="Land M."/>
            <person name="Hauser L."/>
            <person name="Markowitz V."/>
            <person name="Cheng J.-F."/>
            <person name="Hugenholtz P."/>
            <person name="Woyke T."/>
            <person name="Wu D."/>
            <person name="Tindall B."/>
            <person name="Pomrenke H."/>
            <person name="Brambilla E."/>
            <person name="Klenk H.-P."/>
            <person name="Eisen J.A."/>
        </authorList>
    </citation>
    <scope>NUCLEOTIDE SEQUENCE [LARGE SCALE GENOMIC DNA]</scope>
    <source>
        <strain evidence="10">DSM 17620 / KACC 11465 / NBRC 106392 / GR20-10</strain>
    </source>
</reference>
<keyword evidence="5 8" id="KW-1133">Transmembrane helix</keyword>
<dbReference type="PIRSF" id="PIRSF500217">
    <property type="entry name" value="AlgI"/>
    <property type="match status" value="1"/>
</dbReference>
<protein>
    <submittedName>
        <fullName evidence="9">Membrane bound O-acyl transferase MBOAT family protein</fullName>
    </submittedName>
</protein>
<dbReference type="AlphaFoldDB" id="G8TAC0"/>
<evidence type="ECO:0000256" key="3">
    <source>
        <dbReference type="ARBA" id="ARBA00022475"/>
    </source>
</evidence>
<dbReference type="Proteomes" id="UP000005438">
    <property type="component" value="Chromosome"/>
</dbReference>